<dbReference type="AlphaFoldDB" id="A0A2X2BYY7"/>
<sequence length="183" mass="21260">MPAIPRFLPDNITVPGYDAYQVRIVRGDYEYSATFAWSRFISKEKALRAAVNWRDQMLVKLPNAGNGRGSFRTSPMAHKRSVGRVGITRYLKKDRRRLGCPVYLVYGVNWTDSQGRSRVKQFQVGRMGTFEWHQELHASLTAEAFRTEWEFCRSSGQVFEPDSYHRWTEVELYPFLPATDQGK</sequence>
<dbReference type="RefSeq" id="WP_073450565.1">
    <property type="nucleotide sequence ID" value="NZ_FQYS01000013.1"/>
</dbReference>
<evidence type="ECO:0000313" key="1">
    <source>
        <dbReference type="EMBL" id="SPZ00117.1"/>
    </source>
</evidence>
<protein>
    <submittedName>
        <fullName evidence="2">Uncharacterized protein</fullName>
    </submittedName>
</protein>
<dbReference type="Proteomes" id="UP000250443">
    <property type="component" value="Unassembled WGS sequence"/>
</dbReference>
<dbReference type="EMBL" id="UAUF01000002">
    <property type="protein sequence ID" value="SPZ00324.1"/>
    <property type="molecule type" value="Genomic_DNA"/>
</dbReference>
<organism evidence="2 3">
    <name type="scientific">Pseudomonas luteola</name>
    <dbReference type="NCBI Taxonomy" id="47886"/>
    <lineage>
        <taxon>Bacteria</taxon>
        <taxon>Pseudomonadati</taxon>
        <taxon>Pseudomonadota</taxon>
        <taxon>Gammaproteobacteria</taxon>
        <taxon>Pseudomonadales</taxon>
        <taxon>Pseudomonadaceae</taxon>
        <taxon>Pseudomonas</taxon>
    </lineage>
</organism>
<proteinExistence type="predicted"/>
<name>A0A2X2BYY7_PSELU</name>
<evidence type="ECO:0000313" key="2">
    <source>
        <dbReference type="EMBL" id="SPZ00324.1"/>
    </source>
</evidence>
<reference evidence="2 3" key="1">
    <citation type="submission" date="2018-06" db="EMBL/GenBank/DDBJ databases">
        <authorList>
            <consortium name="Pathogen Informatics"/>
            <person name="Doyle S."/>
        </authorList>
    </citation>
    <scope>NUCLEOTIDE SEQUENCE [LARGE SCALE GENOMIC DNA]</scope>
    <source>
        <strain evidence="2 3">NCTC11842</strain>
    </source>
</reference>
<gene>
    <name evidence="1" type="ORF">NCTC11842_00262</name>
    <name evidence="2" type="ORF">NCTC11842_00473</name>
</gene>
<accession>A0A2X2BYY7</accession>
<evidence type="ECO:0000313" key="3">
    <source>
        <dbReference type="Proteomes" id="UP000250443"/>
    </source>
</evidence>
<dbReference type="EMBL" id="UAUF01000002">
    <property type="protein sequence ID" value="SPZ00117.1"/>
    <property type="molecule type" value="Genomic_DNA"/>
</dbReference>